<dbReference type="EMBL" id="JARKIE010000232">
    <property type="protein sequence ID" value="KAJ7663512.1"/>
    <property type="molecule type" value="Genomic_DNA"/>
</dbReference>
<evidence type="ECO:0000313" key="2">
    <source>
        <dbReference type="Proteomes" id="UP001221757"/>
    </source>
</evidence>
<accession>A0AAD7CUC9</accession>
<dbReference type="Proteomes" id="UP001221757">
    <property type="component" value="Unassembled WGS sequence"/>
</dbReference>
<dbReference type="AlphaFoldDB" id="A0AAD7CUC9"/>
<protein>
    <submittedName>
        <fullName evidence="1">Uncharacterized protein</fullName>
    </submittedName>
</protein>
<gene>
    <name evidence="1" type="ORF">B0H17DRAFT_1184878</name>
</gene>
<name>A0AAD7CUC9_MYCRO</name>
<keyword evidence="2" id="KW-1185">Reference proteome</keyword>
<comment type="caution">
    <text evidence="1">The sequence shown here is derived from an EMBL/GenBank/DDBJ whole genome shotgun (WGS) entry which is preliminary data.</text>
</comment>
<sequence>MDPEDEQKEFKMSHPLVNPDTEHWNSHKYIGKLGTGYWRVSARITRSTSSQATHRSSCEIRFGVLSARIAVEPKRIPSMSANPRLALCMRLRSPLPEAAAAATIRDEFATGTRAPVWRCPPQSPAQYSTCPNVGVAKLVPTLGLKFIHGSFRRKIPDNGSREFYSPPRILNSVHAGGATDDDRPCVGPSWAAVETLYHQQ</sequence>
<reference evidence="1" key="1">
    <citation type="submission" date="2023-03" db="EMBL/GenBank/DDBJ databases">
        <title>Massive genome expansion in bonnet fungi (Mycena s.s.) driven by repeated elements and novel gene families across ecological guilds.</title>
        <authorList>
            <consortium name="Lawrence Berkeley National Laboratory"/>
            <person name="Harder C.B."/>
            <person name="Miyauchi S."/>
            <person name="Viragh M."/>
            <person name="Kuo A."/>
            <person name="Thoen E."/>
            <person name="Andreopoulos B."/>
            <person name="Lu D."/>
            <person name="Skrede I."/>
            <person name="Drula E."/>
            <person name="Henrissat B."/>
            <person name="Morin E."/>
            <person name="Kohler A."/>
            <person name="Barry K."/>
            <person name="LaButti K."/>
            <person name="Morin E."/>
            <person name="Salamov A."/>
            <person name="Lipzen A."/>
            <person name="Mereny Z."/>
            <person name="Hegedus B."/>
            <person name="Baldrian P."/>
            <person name="Stursova M."/>
            <person name="Weitz H."/>
            <person name="Taylor A."/>
            <person name="Grigoriev I.V."/>
            <person name="Nagy L.G."/>
            <person name="Martin F."/>
            <person name="Kauserud H."/>
        </authorList>
    </citation>
    <scope>NUCLEOTIDE SEQUENCE</scope>
    <source>
        <strain evidence="1">CBHHK067</strain>
    </source>
</reference>
<proteinExistence type="predicted"/>
<organism evidence="1 2">
    <name type="scientific">Mycena rosella</name>
    <name type="common">Pink bonnet</name>
    <name type="synonym">Agaricus rosellus</name>
    <dbReference type="NCBI Taxonomy" id="1033263"/>
    <lineage>
        <taxon>Eukaryota</taxon>
        <taxon>Fungi</taxon>
        <taxon>Dikarya</taxon>
        <taxon>Basidiomycota</taxon>
        <taxon>Agaricomycotina</taxon>
        <taxon>Agaricomycetes</taxon>
        <taxon>Agaricomycetidae</taxon>
        <taxon>Agaricales</taxon>
        <taxon>Marasmiineae</taxon>
        <taxon>Mycenaceae</taxon>
        <taxon>Mycena</taxon>
    </lineage>
</organism>
<evidence type="ECO:0000313" key="1">
    <source>
        <dbReference type="EMBL" id="KAJ7663512.1"/>
    </source>
</evidence>